<comment type="pathway">
    <text evidence="1">Protein modification; protein glycosylation.</text>
</comment>
<dbReference type="Gene3D" id="3.40.50.11660">
    <property type="entry name" value="Glycosyl transferase family 10, C-terminal domain"/>
    <property type="match status" value="1"/>
</dbReference>
<dbReference type="AlphaFoldDB" id="A0A7S4E0P9"/>
<dbReference type="EC" id="2.4.1.-" evidence="5"/>
<reference evidence="7" key="1">
    <citation type="submission" date="2021-01" db="EMBL/GenBank/DDBJ databases">
        <authorList>
            <person name="Corre E."/>
            <person name="Pelletier E."/>
            <person name="Niang G."/>
            <person name="Scheremetjew M."/>
            <person name="Finn R."/>
            <person name="Kale V."/>
            <person name="Holt S."/>
            <person name="Cochrane G."/>
            <person name="Meng A."/>
            <person name="Brown T."/>
            <person name="Cohen L."/>
        </authorList>
    </citation>
    <scope>NUCLEOTIDE SEQUENCE</scope>
    <source>
        <strain evidence="7">CCCM811</strain>
    </source>
</reference>
<organism evidence="7">
    <name type="scientific">Lotharella globosa</name>
    <dbReference type="NCBI Taxonomy" id="91324"/>
    <lineage>
        <taxon>Eukaryota</taxon>
        <taxon>Sar</taxon>
        <taxon>Rhizaria</taxon>
        <taxon>Cercozoa</taxon>
        <taxon>Chlorarachniophyceae</taxon>
        <taxon>Lotharella</taxon>
    </lineage>
</organism>
<dbReference type="GO" id="GO:0046920">
    <property type="term" value="F:alpha-(1-&gt;3)-fucosyltransferase activity"/>
    <property type="evidence" value="ECO:0007669"/>
    <property type="project" value="TreeGrafter"/>
</dbReference>
<feature type="domain" description="Fucosyltransferase C-terminal" evidence="6">
    <location>
        <begin position="18"/>
        <end position="131"/>
    </location>
</feature>
<evidence type="ECO:0000256" key="5">
    <source>
        <dbReference type="RuleBase" id="RU003832"/>
    </source>
</evidence>
<accession>A0A7S4E0P9</accession>
<keyword evidence="3 5" id="KW-0328">Glycosyltransferase</keyword>
<evidence type="ECO:0000313" key="7">
    <source>
        <dbReference type="EMBL" id="CAE0682747.1"/>
    </source>
</evidence>
<dbReference type="EMBL" id="HBIV01049947">
    <property type="protein sequence ID" value="CAE0682747.1"/>
    <property type="molecule type" value="Transcribed_RNA"/>
</dbReference>
<evidence type="ECO:0000256" key="1">
    <source>
        <dbReference type="ARBA" id="ARBA00004922"/>
    </source>
</evidence>
<keyword evidence="5" id="KW-0333">Golgi apparatus</keyword>
<protein>
    <recommendedName>
        <fullName evidence="5">Fucosyltransferase</fullName>
        <ecNumber evidence="5">2.4.1.-</ecNumber>
    </recommendedName>
</protein>
<comment type="similarity">
    <text evidence="2 5">Belongs to the glycosyltransferase 10 family.</text>
</comment>
<gene>
    <name evidence="7" type="ORF">LGLO00237_LOCUS34535</name>
</gene>
<dbReference type="UniPathway" id="UPA00378"/>
<dbReference type="InterPro" id="IPR038577">
    <property type="entry name" value="GT10-like_C_sf"/>
</dbReference>
<keyword evidence="5" id="KW-0812">Transmembrane</keyword>
<keyword evidence="5" id="KW-0472">Membrane</keyword>
<dbReference type="GO" id="GO:0032580">
    <property type="term" value="C:Golgi cisterna membrane"/>
    <property type="evidence" value="ECO:0007669"/>
    <property type="project" value="UniProtKB-SubCell"/>
</dbReference>
<evidence type="ECO:0000256" key="3">
    <source>
        <dbReference type="ARBA" id="ARBA00022676"/>
    </source>
</evidence>
<dbReference type="InterPro" id="IPR001503">
    <property type="entry name" value="Glyco_trans_10"/>
</dbReference>
<dbReference type="Pfam" id="PF00852">
    <property type="entry name" value="Glyco_transf_10"/>
    <property type="match status" value="1"/>
</dbReference>
<keyword evidence="4 5" id="KW-0808">Transferase</keyword>
<evidence type="ECO:0000256" key="4">
    <source>
        <dbReference type="ARBA" id="ARBA00022679"/>
    </source>
</evidence>
<sequence length="135" mass="15276">MMMTMTMVGGGWFANKNAVVQKHPFYLAFENSNLTEYVTEKLYSGYFAGVVPVFWGSPGVTKVAPKGSFVNANDFKSPRELALKLKEIASDYDVYKSYFDYLPDGLSNLFDELCEDSLMCRICKKTKQMKEAESN</sequence>
<evidence type="ECO:0000259" key="6">
    <source>
        <dbReference type="Pfam" id="PF00852"/>
    </source>
</evidence>
<name>A0A7S4E0P9_9EUKA</name>
<proteinExistence type="inferred from homology"/>
<dbReference type="InterPro" id="IPR055270">
    <property type="entry name" value="Glyco_tran_10_C"/>
</dbReference>
<evidence type="ECO:0000256" key="2">
    <source>
        <dbReference type="ARBA" id="ARBA00008919"/>
    </source>
</evidence>
<dbReference type="PANTHER" id="PTHR11929:SF194">
    <property type="entry name" value="ALPHA-(1,3)-FUCOSYLTRANSFERASE 10"/>
    <property type="match status" value="1"/>
</dbReference>
<dbReference type="SUPFAM" id="SSF53756">
    <property type="entry name" value="UDP-Glycosyltransferase/glycogen phosphorylase"/>
    <property type="match status" value="1"/>
</dbReference>
<dbReference type="PANTHER" id="PTHR11929">
    <property type="entry name" value="ALPHA- 1,3 -FUCOSYLTRANSFERASE"/>
    <property type="match status" value="1"/>
</dbReference>
<comment type="subcellular location">
    <subcellularLocation>
        <location evidence="5">Golgi apparatus</location>
        <location evidence="5">Golgi stack membrane</location>
        <topology evidence="5">Single-pass type II membrane protein</topology>
    </subcellularLocation>
</comment>